<evidence type="ECO:0000256" key="2">
    <source>
        <dbReference type="ARBA" id="ARBA00022692"/>
    </source>
</evidence>
<dbReference type="Proteomes" id="UP000240830">
    <property type="component" value="Unassembled WGS sequence"/>
</dbReference>
<feature type="transmembrane region" description="Helical" evidence="6">
    <location>
        <begin position="404"/>
        <end position="426"/>
    </location>
</feature>
<organism evidence="8 9">
    <name type="scientific">Paramicrosporidium saccamoebae</name>
    <dbReference type="NCBI Taxonomy" id="1246581"/>
    <lineage>
        <taxon>Eukaryota</taxon>
        <taxon>Fungi</taxon>
        <taxon>Fungi incertae sedis</taxon>
        <taxon>Cryptomycota</taxon>
        <taxon>Cryptomycota incertae sedis</taxon>
        <taxon>Paramicrosporidium</taxon>
    </lineage>
</organism>
<dbReference type="GO" id="GO:0120029">
    <property type="term" value="P:proton export across plasma membrane"/>
    <property type="evidence" value="ECO:0007669"/>
    <property type="project" value="InterPro"/>
</dbReference>
<evidence type="ECO:0000313" key="8">
    <source>
        <dbReference type="EMBL" id="PJF19981.1"/>
    </source>
</evidence>
<keyword evidence="4 6" id="KW-0472">Membrane</keyword>
<evidence type="ECO:0000256" key="1">
    <source>
        <dbReference type="ARBA" id="ARBA00004141"/>
    </source>
</evidence>
<dbReference type="InterPro" id="IPR004712">
    <property type="entry name" value="Na+/H+_antiporter_fungi"/>
</dbReference>
<comment type="subcellular location">
    <subcellularLocation>
        <location evidence="1">Membrane</location>
        <topology evidence="1">Multi-pass membrane protein</topology>
    </subcellularLocation>
</comment>
<dbReference type="OrthoDB" id="2190219at2759"/>
<accession>A0A2H9TQE4</accession>
<feature type="transmembrane region" description="Helical" evidence="6">
    <location>
        <begin position="114"/>
        <end position="135"/>
    </location>
</feature>
<evidence type="ECO:0000313" key="9">
    <source>
        <dbReference type="Proteomes" id="UP000240830"/>
    </source>
</evidence>
<dbReference type="GO" id="GO:0042391">
    <property type="term" value="P:regulation of membrane potential"/>
    <property type="evidence" value="ECO:0007669"/>
    <property type="project" value="InterPro"/>
</dbReference>
<reference evidence="8 9" key="1">
    <citation type="submission" date="2016-10" db="EMBL/GenBank/DDBJ databases">
        <title>The genome of Paramicrosporidium saccamoebae is the missing link in understanding Cryptomycota and Microsporidia evolution.</title>
        <authorList>
            <person name="Quandt C.A."/>
            <person name="Beaudet D."/>
            <person name="Corsaro D."/>
            <person name="Michel R."/>
            <person name="Corradi N."/>
            <person name="James T."/>
        </authorList>
    </citation>
    <scope>NUCLEOTIDE SEQUENCE [LARGE SCALE GENOMIC DNA]</scope>
    <source>
        <strain evidence="8 9">KSL3</strain>
    </source>
</reference>
<keyword evidence="2 6" id="KW-0812">Transmembrane</keyword>
<dbReference type="GO" id="GO:0036376">
    <property type="term" value="P:sodium ion export across plasma membrane"/>
    <property type="evidence" value="ECO:0007669"/>
    <property type="project" value="InterPro"/>
</dbReference>
<feature type="region of interest" description="Disordered" evidence="5">
    <location>
        <begin position="449"/>
        <end position="553"/>
    </location>
</feature>
<evidence type="ECO:0000256" key="4">
    <source>
        <dbReference type="ARBA" id="ARBA00023136"/>
    </source>
</evidence>
<dbReference type="InterPro" id="IPR006153">
    <property type="entry name" value="Cation/H_exchanger_TM"/>
</dbReference>
<feature type="transmembrane region" description="Helical" evidence="6">
    <location>
        <begin position="327"/>
        <end position="343"/>
    </location>
</feature>
<feature type="compositionally biased region" description="Acidic residues" evidence="5">
    <location>
        <begin position="470"/>
        <end position="489"/>
    </location>
</feature>
<feature type="domain" description="Cation/H+ exchanger transmembrane" evidence="7">
    <location>
        <begin position="35"/>
        <end position="424"/>
    </location>
</feature>
<name>A0A2H9TQE4_9FUNG</name>
<feature type="transmembrane region" description="Helical" evidence="6">
    <location>
        <begin position="51"/>
        <end position="71"/>
    </location>
</feature>
<evidence type="ECO:0000256" key="3">
    <source>
        <dbReference type="ARBA" id="ARBA00022989"/>
    </source>
</evidence>
<proteinExistence type="predicted"/>
<evidence type="ECO:0000256" key="5">
    <source>
        <dbReference type="SAM" id="MobiDB-lite"/>
    </source>
</evidence>
<keyword evidence="9" id="KW-1185">Reference proteome</keyword>
<feature type="transmembrane region" description="Helical" evidence="6">
    <location>
        <begin position="249"/>
        <end position="268"/>
    </location>
</feature>
<keyword evidence="3 6" id="KW-1133">Transmembrane helix</keyword>
<feature type="transmembrane region" description="Helical" evidence="6">
    <location>
        <begin position="20"/>
        <end position="39"/>
    </location>
</feature>
<sequence length="553" mass="61367">MGLFDFFRELWSTPPSALHSNYVLLGGFIGLFGLVSLFVKEKLYLTESLVATLVGVAFGPVGLGVVTPQQWFPDHSYVLREAARIVIGLQVMAAGVSVPGEFLRSNKLAIGMMLGPVMVVMWIISALCIQVALRLGWRESFIIAACVTPTDPVLAHSVIKGKFAERYIPTRLRHLLAVESGANDGLGFPFMMLPIWLMLQSSPGDAVAHWLVHTWLWEILVSIIVGFICGFGARTLLKASMARKLIDKESFLVFTIALTMFVSGLVALMASDDLFAIFIAGNVFAWDDTFDSATQDSHIAEVMDMLFNMTFFVFLGALIPWAEFARFGILKLSLTAGLILLFRRLPIVMLMRHVIPTLQSKKEAFFAGWFGPIGVGAIFFAIQARDIFQAHPTTVVDSAFLESIFPVVTFVVLGSILIHGITVPLTNSHLKRRMKRKVKRRNKLAQQLASMSVLGETPAETPILDPHEEHEEEYVYITDDEGEGEDELTESPLSDVVVDDPTLRETFESPGSSIQSPRRRKKHAEQSDQRDQPDKSNQLHRPDGQMESIESSG</sequence>
<feature type="transmembrane region" description="Helical" evidence="6">
    <location>
        <begin position="83"/>
        <end position="102"/>
    </location>
</feature>
<evidence type="ECO:0000259" key="7">
    <source>
        <dbReference type="Pfam" id="PF00999"/>
    </source>
</evidence>
<dbReference type="PANTHER" id="PTHR31382">
    <property type="entry name" value="NA(+)/H(+) ANTIPORTER"/>
    <property type="match status" value="1"/>
</dbReference>
<feature type="compositionally biased region" description="Basic and acidic residues" evidence="5">
    <location>
        <begin position="524"/>
        <end position="534"/>
    </location>
</feature>
<comment type="caution">
    <text evidence="8">The sequence shown here is derived from an EMBL/GenBank/DDBJ whole genome shotgun (WGS) entry which is preliminary data.</text>
</comment>
<evidence type="ECO:0000256" key="6">
    <source>
        <dbReference type="SAM" id="Phobius"/>
    </source>
</evidence>
<dbReference type="GO" id="GO:0015385">
    <property type="term" value="F:sodium:proton antiporter activity"/>
    <property type="evidence" value="ECO:0007669"/>
    <property type="project" value="InterPro"/>
</dbReference>
<dbReference type="PANTHER" id="PTHR31382:SF1">
    <property type="entry name" value="SODIUM ION_PROTON EXCHANGER (EUROFUNG)"/>
    <property type="match status" value="1"/>
</dbReference>
<dbReference type="STRING" id="1246581.A0A2H9TQE4"/>
<dbReference type="Pfam" id="PF00999">
    <property type="entry name" value="Na_H_Exchanger"/>
    <property type="match status" value="1"/>
</dbReference>
<protein>
    <recommendedName>
        <fullName evidence="7">Cation/H+ exchanger transmembrane domain-containing protein</fullName>
    </recommendedName>
</protein>
<feature type="transmembrane region" description="Helical" evidence="6">
    <location>
        <begin position="364"/>
        <end position="384"/>
    </location>
</feature>
<gene>
    <name evidence="8" type="ORF">PSACC_00207</name>
</gene>
<feature type="transmembrane region" description="Helical" evidence="6">
    <location>
        <begin position="219"/>
        <end position="237"/>
    </location>
</feature>
<dbReference type="AlphaFoldDB" id="A0A2H9TQE4"/>
<dbReference type="EMBL" id="MTSL01000018">
    <property type="protein sequence ID" value="PJF19981.1"/>
    <property type="molecule type" value="Genomic_DNA"/>
</dbReference>
<dbReference type="GO" id="GO:0005886">
    <property type="term" value="C:plasma membrane"/>
    <property type="evidence" value="ECO:0007669"/>
    <property type="project" value="InterPro"/>
</dbReference>